<evidence type="ECO:0000313" key="1">
    <source>
        <dbReference type="EMBL" id="SOQ15013.1"/>
    </source>
</evidence>
<organism evidence="1 2">
    <name type="scientific">Pseudomonas syringae pv. persicae</name>
    <dbReference type="NCBI Taxonomy" id="237306"/>
    <lineage>
        <taxon>Bacteria</taxon>
        <taxon>Pseudomonadati</taxon>
        <taxon>Pseudomonadota</taxon>
        <taxon>Gammaproteobacteria</taxon>
        <taxon>Pseudomonadales</taxon>
        <taxon>Pseudomonadaceae</taxon>
        <taxon>Pseudomonas</taxon>
    </lineage>
</organism>
<proteinExistence type="predicted"/>
<comment type="caution">
    <text evidence="1">The sequence shown here is derived from an EMBL/GenBank/DDBJ whole genome shotgun (WGS) entry which is preliminary data.</text>
</comment>
<evidence type="ECO:0000313" key="2">
    <source>
        <dbReference type="Proteomes" id="UP000237580"/>
    </source>
</evidence>
<name>A0AB38ENS1_9PSED</name>
<sequence>MAVTNAEKKITEMTNQLFPKGAAGLKGAQGSNSVAGTSPLTKEAYQQQQLDLLKDQSLPYAEYQKRYKQIMAE</sequence>
<dbReference type="EMBL" id="ODAM01000152">
    <property type="protein sequence ID" value="SOQ15013.1"/>
    <property type="molecule type" value="Genomic_DNA"/>
</dbReference>
<protein>
    <submittedName>
        <fullName evidence="1">Lipoprotein</fullName>
    </submittedName>
</protein>
<dbReference type="Proteomes" id="UP000237580">
    <property type="component" value="Unassembled WGS sequence"/>
</dbReference>
<reference evidence="1 2" key="1">
    <citation type="submission" date="2017-11" db="EMBL/GenBank/DDBJ databases">
        <authorList>
            <person name="Blom J."/>
        </authorList>
    </citation>
    <scope>NUCLEOTIDE SEQUENCE [LARGE SCALE GENOMIC DNA]</scope>
    <source>
        <strain evidence="1">NCPPB 2254</strain>
    </source>
</reference>
<keyword evidence="1" id="KW-0449">Lipoprotein</keyword>
<gene>
    <name evidence="1" type="ORF">NCPPB2254_05274</name>
</gene>
<dbReference type="AlphaFoldDB" id="A0AB38ENS1"/>
<accession>A0AB38ENS1</accession>